<keyword evidence="3" id="KW-1003">Cell membrane</keyword>
<evidence type="ECO:0000256" key="1">
    <source>
        <dbReference type="ARBA" id="ARBA00004651"/>
    </source>
</evidence>
<evidence type="ECO:0000313" key="10">
    <source>
        <dbReference type="Proteomes" id="UP000272528"/>
    </source>
</evidence>
<accession>A0A3S9A4W9</accession>
<evidence type="ECO:0000256" key="5">
    <source>
        <dbReference type="ARBA" id="ARBA00022989"/>
    </source>
</evidence>
<evidence type="ECO:0000256" key="2">
    <source>
        <dbReference type="ARBA" id="ARBA00022448"/>
    </source>
</evidence>
<comment type="similarity">
    <text evidence="7">Belongs to the binding-protein-dependent transport system permease family.</text>
</comment>
<keyword evidence="2 7" id="KW-0813">Transport</keyword>
<evidence type="ECO:0000259" key="8">
    <source>
        <dbReference type="PROSITE" id="PS50928"/>
    </source>
</evidence>
<proteinExistence type="inferred from homology"/>
<dbReference type="GO" id="GO:0055085">
    <property type="term" value="P:transmembrane transport"/>
    <property type="evidence" value="ECO:0007669"/>
    <property type="project" value="InterPro"/>
</dbReference>
<dbReference type="OrthoDB" id="9785836at2"/>
<evidence type="ECO:0000256" key="3">
    <source>
        <dbReference type="ARBA" id="ARBA00022475"/>
    </source>
</evidence>
<dbReference type="SUPFAM" id="SSF161098">
    <property type="entry name" value="MetI-like"/>
    <property type="match status" value="1"/>
</dbReference>
<gene>
    <name evidence="9" type="ORF">EJC50_14650</name>
</gene>
<sequence length="329" mass="37558">MEFVDSEPALNEAALQKTAVRPPERVRKRASLFRYIWFNRYLYIMLVPALVYYLIFHYIPMYGAIVAFKDFSITKGILGSDWAGFEHFRYLFSQDKFWEVIKNTVIISLYRLTFGFPAPIIAALLLNEVRAKFFKQSIQTVIYLPHFISWVILGGILINLLSTDSGVVNNIIKAFGGTPIGFLSEEAYFRTTLVFSMIWKEFGWNTIIYIAALAGISPHLYEAAVIDGANRLQRLLYLTIPLIRSTIVLILILRLGGIMEAGFEQIFVLYHPGVYRVSDIIDTYVYRIGLTDGRFSLAAAVGLFKSLINFTLLVLANWLSRRLGEQGVY</sequence>
<keyword evidence="5 7" id="KW-1133">Transmembrane helix</keyword>
<evidence type="ECO:0000256" key="6">
    <source>
        <dbReference type="ARBA" id="ARBA00023136"/>
    </source>
</evidence>
<reference evidence="10" key="1">
    <citation type="submission" date="2018-12" db="EMBL/GenBank/DDBJ databases">
        <title>Genome sequence of Peanibacillus sp.</title>
        <authorList>
            <person name="Subramani G."/>
            <person name="Srinivasan S."/>
            <person name="Kim M.K."/>
        </authorList>
    </citation>
    <scope>NUCLEOTIDE SEQUENCE [LARGE SCALE GENOMIC DNA]</scope>
    <source>
        <strain evidence="10">18JY67-1</strain>
    </source>
</reference>
<keyword evidence="4 7" id="KW-0812">Transmembrane</keyword>
<evidence type="ECO:0000256" key="7">
    <source>
        <dbReference type="RuleBase" id="RU363032"/>
    </source>
</evidence>
<feature type="transmembrane region" description="Helical" evidence="7">
    <location>
        <begin position="202"/>
        <end position="223"/>
    </location>
</feature>
<feature type="transmembrane region" description="Helical" evidence="7">
    <location>
        <begin position="235"/>
        <end position="255"/>
    </location>
</feature>
<organism evidence="9 10">
    <name type="scientific">Paenibacillus albus</name>
    <dbReference type="NCBI Taxonomy" id="2495582"/>
    <lineage>
        <taxon>Bacteria</taxon>
        <taxon>Bacillati</taxon>
        <taxon>Bacillota</taxon>
        <taxon>Bacilli</taxon>
        <taxon>Bacillales</taxon>
        <taxon>Paenibacillaceae</taxon>
        <taxon>Paenibacillus</taxon>
    </lineage>
</organism>
<dbReference type="RefSeq" id="WP_126016164.1">
    <property type="nucleotide sequence ID" value="NZ_CP034437.1"/>
</dbReference>
<feature type="transmembrane region" description="Helical" evidence="7">
    <location>
        <begin position="109"/>
        <end position="129"/>
    </location>
</feature>
<dbReference type="GO" id="GO:0005886">
    <property type="term" value="C:plasma membrane"/>
    <property type="evidence" value="ECO:0007669"/>
    <property type="project" value="UniProtKB-SubCell"/>
</dbReference>
<feature type="domain" description="ABC transmembrane type-1" evidence="8">
    <location>
        <begin position="101"/>
        <end position="316"/>
    </location>
</feature>
<dbReference type="KEGG" id="palb:EJC50_14650"/>
<dbReference type="CDD" id="cd06261">
    <property type="entry name" value="TM_PBP2"/>
    <property type="match status" value="1"/>
</dbReference>
<protein>
    <submittedName>
        <fullName evidence="9">Sugar ABC transporter permease</fullName>
    </submittedName>
</protein>
<dbReference type="EMBL" id="CP034437">
    <property type="protein sequence ID" value="AZN40760.1"/>
    <property type="molecule type" value="Genomic_DNA"/>
</dbReference>
<dbReference type="InterPro" id="IPR035906">
    <property type="entry name" value="MetI-like_sf"/>
</dbReference>
<evidence type="ECO:0000256" key="4">
    <source>
        <dbReference type="ARBA" id="ARBA00022692"/>
    </source>
</evidence>
<dbReference type="InterPro" id="IPR000515">
    <property type="entry name" value="MetI-like"/>
</dbReference>
<dbReference type="AlphaFoldDB" id="A0A3S9A4W9"/>
<dbReference type="Pfam" id="PF00528">
    <property type="entry name" value="BPD_transp_1"/>
    <property type="match status" value="1"/>
</dbReference>
<feature type="transmembrane region" description="Helical" evidence="7">
    <location>
        <begin position="41"/>
        <end position="59"/>
    </location>
</feature>
<dbReference type="InterPro" id="IPR050809">
    <property type="entry name" value="UgpAE/MalFG_permease"/>
</dbReference>
<name>A0A3S9A4W9_9BACL</name>
<evidence type="ECO:0000313" key="9">
    <source>
        <dbReference type="EMBL" id="AZN40760.1"/>
    </source>
</evidence>
<feature type="transmembrane region" description="Helical" evidence="7">
    <location>
        <begin position="141"/>
        <end position="161"/>
    </location>
</feature>
<dbReference type="PANTHER" id="PTHR43227">
    <property type="entry name" value="BLL4140 PROTEIN"/>
    <property type="match status" value="1"/>
</dbReference>
<comment type="subcellular location">
    <subcellularLocation>
        <location evidence="1 7">Cell membrane</location>
        <topology evidence="1 7">Multi-pass membrane protein</topology>
    </subcellularLocation>
</comment>
<dbReference type="Gene3D" id="1.10.3720.10">
    <property type="entry name" value="MetI-like"/>
    <property type="match status" value="1"/>
</dbReference>
<keyword evidence="6 7" id="KW-0472">Membrane</keyword>
<dbReference type="Proteomes" id="UP000272528">
    <property type="component" value="Chromosome"/>
</dbReference>
<feature type="transmembrane region" description="Helical" evidence="7">
    <location>
        <begin position="295"/>
        <end position="319"/>
    </location>
</feature>
<dbReference type="PANTHER" id="PTHR43227:SF11">
    <property type="entry name" value="BLL4140 PROTEIN"/>
    <property type="match status" value="1"/>
</dbReference>
<keyword evidence="10" id="KW-1185">Reference proteome</keyword>
<dbReference type="PROSITE" id="PS50928">
    <property type="entry name" value="ABC_TM1"/>
    <property type="match status" value="1"/>
</dbReference>